<sequence length="217" mass="22925">MQITHHGHSCLQLDVAGSRIVIDPGVFSDLDSIEGADAICITHQHPDHLDLARFAGLLERSPDAIVYAEPQAANLLQDKGIEATDTSSGAAIEVGSVTVTPVGQKHAVIHQYIDRIDNLGLVVRAEGEPSFFHPGDALDADPGEVDFLGVPLSAPWCAVKETIAFVRRIAPQQAIVPIHDALLVPPARALYLSQVEGFGLDGGVAVRDLAGAGVQEL</sequence>
<name>A0A0K1JJ66_9MICO</name>
<dbReference type="PATRIC" id="fig|571913.6.peg.2736"/>
<protein>
    <submittedName>
        <fullName evidence="2">Zn-dependent hydrolase</fullName>
    </submittedName>
</protein>
<dbReference type="RefSeq" id="WP_052592153.1">
    <property type="nucleotide sequence ID" value="NZ_CP011112.1"/>
</dbReference>
<keyword evidence="2" id="KW-0378">Hydrolase</keyword>
<dbReference type="EMBL" id="CP011112">
    <property type="protein sequence ID" value="AKU16635.1"/>
    <property type="molecule type" value="Genomic_DNA"/>
</dbReference>
<dbReference type="Gene3D" id="3.60.15.10">
    <property type="entry name" value="Ribonuclease Z/Hydroxyacylglutathione hydrolase-like"/>
    <property type="match status" value="1"/>
</dbReference>
<dbReference type="PANTHER" id="PTHR43546">
    <property type="entry name" value="UPF0173 METAL-DEPENDENT HYDROLASE MJ1163-RELATED"/>
    <property type="match status" value="1"/>
</dbReference>
<proteinExistence type="predicted"/>
<dbReference type="InterPro" id="IPR001279">
    <property type="entry name" value="Metallo-B-lactamas"/>
</dbReference>
<reference evidence="2 3" key="1">
    <citation type="submission" date="2015-03" db="EMBL/GenBank/DDBJ databases">
        <title>Luteipulveratus halotolerans sp. nov., a novel actinobacterium (Dermacoccaceae) from Sarawak, Malaysia.</title>
        <authorList>
            <person name="Juboi H."/>
            <person name="Basik A."/>
            <person name="Shamsul S.S."/>
            <person name="Arnold P."/>
            <person name="Schmitt E.K."/>
            <person name="Sanglier J.-J."/>
            <person name="Yeo T."/>
        </authorList>
    </citation>
    <scope>NUCLEOTIDE SEQUENCE [LARGE SCALE GENOMIC DNA]</scope>
    <source>
        <strain evidence="2 3">MN07-A0370</strain>
    </source>
</reference>
<feature type="domain" description="Metallo-beta-lactamase" evidence="1">
    <location>
        <begin position="7"/>
        <end position="179"/>
    </location>
</feature>
<gene>
    <name evidence="2" type="ORF">VV02_13455</name>
</gene>
<evidence type="ECO:0000259" key="1">
    <source>
        <dbReference type="SMART" id="SM00849"/>
    </source>
</evidence>
<dbReference type="Proteomes" id="UP000066480">
    <property type="component" value="Chromosome"/>
</dbReference>
<evidence type="ECO:0000313" key="2">
    <source>
        <dbReference type="EMBL" id="AKU16635.1"/>
    </source>
</evidence>
<dbReference type="Pfam" id="PF13483">
    <property type="entry name" value="Lactamase_B_3"/>
    <property type="match status" value="1"/>
</dbReference>
<organism evidence="2 3">
    <name type="scientific">Luteipulveratus mongoliensis</name>
    <dbReference type="NCBI Taxonomy" id="571913"/>
    <lineage>
        <taxon>Bacteria</taxon>
        <taxon>Bacillati</taxon>
        <taxon>Actinomycetota</taxon>
        <taxon>Actinomycetes</taxon>
        <taxon>Micrococcales</taxon>
        <taxon>Dermacoccaceae</taxon>
        <taxon>Luteipulveratus</taxon>
    </lineage>
</organism>
<dbReference type="KEGG" id="lmoi:VV02_13455"/>
<dbReference type="InterPro" id="IPR036866">
    <property type="entry name" value="RibonucZ/Hydroxyglut_hydro"/>
</dbReference>
<accession>A0A0K1JJ66</accession>
<dbReference type="GO" id="GO:0016787">
    <property type="term" value="F:hydrolase activity"/>
    <property type="evidence" value="ECO:0007669"/>
    <property type="project" value="UniProtKB-KW"/>
</dbReference>
<dbReference type="InterPro" id="IPR050114">
    <property type="entry name" value="UPF0173_UPF0282_UlaG_hydrolase"/>
</dbReference>
<dbReference type="OrthoDB" id="3190691at2"/>
<dbReference type="STRING" id="571913.VV02_13455"/>
<dbReference type="PANTHER" id="PTHR43546:SF3">
    <property type="entry name" value="UPF0173 METAL-DEPENDENT HYDROLASE MJ1163"/>
    <property type="match status" value="1"/>
</dbReference>
<dbReference type="SUPFAM" id="SSF56281">
    <property type="entry name" value="Metallo-hydrolase/oxidoreductase"/>
    <property type="match status" value="1"/>
</dbReference>
<keyword evidence="3" id="KW-1185">Reference proteome</keyword>
<dbReference type="SMART" id="SM00849">
    <property type="entry name" value="Lactamase_B"/>
    <property type="match status" value="1"/>
</dbReference>
<evidence type="ECO:0000313" key="3">
    <source>
        <dbReference type="Proteomes" id="UP000066480"/>
    </source>
</evidence>
<dbReference type="AlphaFoldDB" id="A0A0K1JJ66"/>